<dbReference type="EC" id="6.3.4.21" evidence="2"/>
<evidence type="ECO:0000256" key="1">
    <source>
        <dbReference type="ARBA" id="ARBA00004952"/>
    </source>
</evidence>
<dbReference type="Gene3D" id="3.90.1170.20">
    <property type="entry name" value="Quinolinate phosphoribosyl transferase, N-terminal domain"/>
    <property type="match status" value="1"/>
</dbReference>
<comment type="catalytic activity">
    <reaction evidence="6">
        <text>nicotinate beta-D-ribonucleotide + CO2 + diphosphate = quinolinate + 5-phospho-alpha-D-ribose 1-diphosphate + 2 H(+)</text>
        <dbReference type="Rhea" id="RHEA:12733"/>
        <dbReference type="ChEBI" id="CHEBI:15378"/>
        <dbReference type="ChEBI" id="CHEBI:16526"/>
        <dbReference type="ChEBI" id="CHEBI:29959"/>
        <dbReference type="ChEBI" id="CHEBI:33019"/>
        <dbReference type="ChEBI" id="CHEBI:57502"/>
        <dbReference type="ChEBI" id="CHEBI:58017"/>
        <dbReference type="EC" id="2.4.2.19"/>
    </reaction>
</comment>
<dbReference type="InterPro" id="IPR013785">
    <property type="entry name" value="Aldolase_TIM"/>
</dbReference>
<evidence type="ECO:0000259" key="8">
    <source>
        <dbReference type="Pfam" id="PF02749"/>
    </source>
</evidence>
<dbReference type="PANTHER" id="PTHR43202">
    <property type="entry name" value="NICOTINATE-NUCLEOTIDE PYROPHOSPHORYLASE"/>
    <property type="match status" value="1"/>
</dbReference>
<evidence type="ECO:0000313" key="9">
    <source>
        <dbReference type="EMBL" id="WXL28361.1"/>
    </source>
</evidence>
<dbReference type="EMBL" id="CP148066">
    <property type="protein sequence ID" value="WXL28361.1"/>
    <property type="molecule type" value="Genomic_DNA"/>
</dbReference>
<accession>A0ABZ2RQI9</accession>
<proteinExistence type="predicted"/>
<dbReference type="SUPFAM" id="SSF51690">
    <property type="entry name" value="Nicotinate/Quinolinate PRTase C-terminal domain-like"/>
    <property type="match status" value="1"/>
</dbReference>
<dbReference type="SUPFAM" id="SSF54675">
    <property type="entry name" value="Nicotinate/Quinolinate PRTase N-terminal domain-like"/>
    <property type="match status" value="1"/>
</dbReference>
<feature type="domain" description="Quinolinate phosphoribosyl transferase N-terminal" evidence="8">
    <location>
        <begin position="10"/>
        <end position="99"/>
    </location>
</feature>
<gene>
    <name evidence="9" type="ORF">WG616_03285</name>
</gene>
<evidence type="ECO:0000313" key="10">
    <source>
        <dbReference type="Proteomes" id="UP001460679"/>
    </source>
</evidence>
<dbReference type="RefSeq" id="WP_205499321.1">
    <property type="nucleotide sequence ID" value="NZ_CP148066.1"/>
</dbReference>
<keyword evidence="9" id="KW-0808">Transferase</keyword>
<dbReference type="Gene3D" id="3.20.20.70">
    <property type="entry name" value="Aldolase class I"/>
    <property type="match status" value="1"/>
</dbReference>
<evidence type="ECO:0000256" key="4">
    <source>
        <dbReference type="ARBA" id="ARBA00022598"/>
    </source>
</evidence>
<evidence type="ECO:0000256" key="5">
    <source>
        <dbReference type="ARBA" id="ARBA00022642"/>
    </source>
</evidence>
<sequence length="334" mass="37392">MNIKDKTAIYFSKTAKIAEKNFSDKIITLQFFQRQDDVKLCGINEVLKLLKKYTDVSRYTIKFLPEGSIVNNKEVVLELIGQYHHFGIYEGMIDGILARQTSIATNAYRILKAANGKTVISMADRADHYRNQIADSYAIEVGGIKNHATLASAKGAHSRAFGSMPHALIQMSGGDIVKACKLYNEMFPEDDLVALVDFHNDVITDSLLVLNEFKDTLKAVRVDTSKNMIDKMFLQDSGEFGVTPNQIKRLRQALDEHGGKHVKIYVSSGFNAEKIQKFEEQNAPVDGYGVGASLLKLFINFSADATKLNNKLIAKEGRGYSENKKLQLKTWKNI</sequence>
<dbReference type="NCBIfam" id="NF005529">
    <property type="entry name" value="PRK07188.1"/>
    <property type="match status" value="1"/>
</dbReference>
<dbReference type="PIRSF" id="PIRSF000484">
    <property type="entry name" value="NAPRT"/>
    <property type="match status" value="1"/>
</dbReference>
<dbReference type="PANTHER" id="PTHR43202:SF1">
    <property type="entry name" value="NICOTINATE PHOSPHORIBOSYLTRANSFERASE"/>
    <property type="match status" value="1"/>
</dbReference>
<dbReference type="InterPro" id="IPR007229">
    <property type="entry name" value="Nic_PRibTrfase-Fam"/>
</dbReference>
<dbReference type="GO" id="GO:0004516">
    <property type="term" value="F:nicotinate phosphoribosyltransferase activity"/>
    <property type="evidence" value="ECO:0007669"/>
    <property type="project" value="UniProtKB-EC"/>
</dbReference>
<evidence type="ECO:0000256" key="2">
    <source>
        <dbReference type="ARBA" id="ARBA00013236"/>
    </source>
</evidence>
<keyword evidence="4 9" id="KW-0436">Ligase</keyword>
<evidence type="ECO:0000256" key="3">
    <source>
        <dbReference type="ARBA" id="ARBA00022553"/>
    </source>
</evidence>
<keyword evidence="3" id="KW-0597">Phosphoprotein</keyword>
<keyword evidence="5" id="KW-0662">Pyridine nucleotide biosynthesis</keyword>
<dbReference type="Pfam" id="PF02749">
    <property type="entry name" value="QRPTase_N"/>
    <property type="match status" value="1"/>
</dbReference>
<comment type="pathway">
    <text evidence="1">Cofactor biosynthesis; NAD(+) biosynthesis; nicotinate D-ribonucleotide from nicotinate: step 1/1.</text>
</comment>
<name>A0ABZ2RQI9_9BACT</name>
<reference evidence="9" key="1">
    <citation type="submission" date="2024-03" db="EMBL/GenBank/DDBJ databases">
        <title>Complete genome sequence of Mycoplasma gypis type strain B1/T1.</title>
        <authorList>
            <person name="Spergser J."/>
        </authorList>
    </citation>
    <scope>NUCLEOTIDE SEQUENCE [LARGE SCALE GENOMIC DNA]</scope>
    <source>
        <strain evidence="9">B1/T1</strain>
    </source>
</reference>
<evidence type="ECO:0000256" key="6">
    <source>
        <dbReference type="ARBA" id="ARBA00047445"/>
    </source>
</evidence>
<keyword evidence="10" id="KW-1185">Reference proteome</keyword>
<evidence type="ECO:0000256" key="7">
    <source>
        <dbReference type="ARBA" id="ARBA00048668"/>
    </source>
</evidence>
<dbReference type="InterPro" id="IPR037128">
    <property type="entry name" value="Quinolinate_PRibosylTase_N_sf"/>
</dbReference>
<keyword evidence="9" id="KW-0328">Glycosyltransferase</keyword>
<dbReference type="GO" id="GO:0016757">
    <property type="term" value="F:glycosyltransferase activity"/>
    <property type="evidence" value="ECO:0007669"/>
    <property type="project" value="UniProtKB-KW"/>
</dbReference>
<organism evidence="9 10">
    <name type="scientific">[Mycoplasma] gypis</name>
    <dbReference type="NCBI Taxonomy" id="92404"/>
    <lineage>
        <taxon>Bacteria</taxon>
        <taxon>Bacillati</taxon>
        <taxon>Mycoplasmatota</taxon>
        <taxon>Mycoplasmoidales</taxon>
        <taxon>Metamycoplasmataceae</taxon>
        <taxon>Metamycoplasma</taxon>
    </lineage>
</organism>
<comment type="catalytic activity">
    <reaction evidence="7">
        <text>5-phospho-alpha-D-ribose 1-diphosphate + nicotinate + ATP + H2O = nicotinate beta-D-ribonucleotide + ADP + phosphate + diphosphate</text>
        <dbReference type="Rhea" id="RHEA:36163"/>
        <dbReference type="ChEBI" id="CHEBI:15377"/>
        <dbReference type="ChEBI" id="CHEBI:30616"/>
        <dbReference type="ChEBI" id="CHEBI:32544"/>
        <dbReference type="ChEBI" id="CHEBI:33019"/>
        <dbReference type="ChEBI" id="CHEBI:43474"/>
        <dbReference type="ChEBI" id="CHEBI:57502"/>
        <dbReference type="ChEBI" id="CHEBI:58017"/>
        <dbReference type="ChEBI" id="CHEBI:456216"/>
        <dbReference type="EC" id="6.3.4.21"/>
    </reaction>
</comment>
<dbReference type="Proteomes" id="UP001460679">
    <property type="component" value="Chromosome"/>
</dbReference>
<dbReference type="InterPro" id="IPR053190">
    <property type="entry name" value="NAPRTase-like"/>
</dbReference>
<dbReference type="InterPro" id="IPR036068">
    <property type="entry name" value="Nicotinate_pribotase-like_C"/>
</dbReference>
<protein>
    <recommendedName>
        <fullName evidence="2">nicotinate phosphoribosyltransferase</fullName>
        <ecNumber evidence="2">6.3.4.21</ecNumber>
    </recommendedName>
</protein>
<dbReference type="InterPro" id="IPR022412">
    <property type="entry name" value="Quinolinate_PRibosylTrfase_N"/>
</dbReference>